<proteinExistence type="predicted"/>
<evidence type="ECO:0000259" key="3">
    <source>
        <dbReference type="Pfam" id="PF20530"/>
    </source>
</evidence>
<dbReference type="OrthoDB" id="489446at2"/>
<dbReference type="PROSITE" id="PS51450">
    <property type="entry name" value="LRR"/>
    <property type="match status" value="3"/>
</dbReference>
<dbReference type="SUPFAM" id="SSF52058">
    <property type="entry name" value="L domain-like"/>
    <property type="match status" value="1"/>
</dbReference>
<evidence type="ECO:0000256" key="1">
    <source>
        <dbReference type="ARBA" id="ARBA00022614"/>
    </source>
</evidence>
<evidence type="ECO:0000313" key="5">
    <source>
        <dbReference type="Proteomes" id="UP000238937"/>
    </source>
</evidence>
<dbReference type="InterPro" id="IPR046633">
    <property type="entry name" value="DUF6745"/>
</dbReference>
<dbReference type="PANTHER" id="PTHR48051">
    <property type="match status" value="1"/>
</dbReference>
<gene>
    <name evidence="4" type="ORF">C7B77_07725</name>
</gene>
<keyword evidence="2" id="KW-0677">Repeat</keyword>
<sequence length="259" mass="29958">MTEEKLEEIIEKGRIYGYRVLRLKYNQITSLPESIGSLANLKSLYLWENQLTSLPESISNLTNLSILDLSYNQFSYVPDSVCNLANLSSLNLTGNQITNLPLSIVNLSSLTELQLDKNPITDLSILHNLPKLVDVLFFGTWFPRQYWTKLSEWKSEWILEEENITIKNVLIQQIGYERICRELNAMELDNWREYTLLEIDDIDRVYVRQIAEPIILLKMTCPSTNHIHVLRVPPTMTSAEEAITWINHGIHPDELAVQT</sequence>
<dbReference type="InterPro" id="IPR032675">
    <property type="entry name" value="LRR_dom_sf"/>
</dbReference>
<dbReference type="Gene3D" id="3.80.10.10">
    <property type="entry name" value="Ribonuclease Inhibitor"/>
    <property type="match status" value="1"/>
</dbReference>
<dbReference type="PANTHER" id="PTHR48051:SF1">
    <property type="entry name" value="RAS SUPPRESSOR PROTEIN 1"/>
    <property type="match status" value="1"/>
</dbReference>
<organism evidence="4 5">
    <name type="scientific">Chamaesiphon polymorphus CCALA 037</name>
    <dbReference type="NCBI Taxonomy" id="2107692"/>
    <lineage>
        <taxon>Bacteria</taxon>
        <taxon>Bacillati</taxon>
        <taxon>Cyanobacteriota</taxon>
        <taxon>Cyanophyceae</taxon>
        <taxon>Gomontiellales</taxon>
        <taxon>Chamaesiphonaceae</taxon>
        <taxon>Chamaesiphon</taxon>
    </lineage>
</organism>
<name>A0A2T1GIX4_9CYAN</name>
<evidence type="ECO:0000256" key="2">
    <source>
        <dbReference type="ARBA" id="ARBA00022737"/>
    </source>
</evidence>
<accession>A0A2T1GIX4</accession>
<dbReference type="InterPro" id="IPR050216">
    <property type="entry name" value="LRR_domain-containing"/>
</dbReference>
<keyword evidence="1" id="KW-0433">Leucine-rich repeat</keyword>
<dbReference type="Pfam" id="PF13855">
    <property type="entry name" value="LRR_8"/>
    <property type="match status" value="1"/>
</dbReference>
<dbReference type="SMART" id="SM00369">
    <property type="entry name" value="LRR_TYP"/>
    <property type="match status" value="4"/>
</dbReference>
<evidence type="ECO:0000313" key="4">
    <source>
        <dbReference type="EMBL" id="PSB57612.1"/>
    </source>
</evidence>
<dbReference type="EMBL" id="PVWO01000069">
    <property type="protein sequence ID" value="PSB57612.1"/>
    <property type="molecule type" value="Genomic_DNA"/>
</dbReference>
<comment type="caution">
    <text evidence="4">The sequence shown here is derived from an EMBL/GenBank/DDBJ whole genome shotgun (WGS) entry which is preliminary data.</text>
</comment>
<dbReference type="InterPro" id="IPR003591">
    <property type="entry name" value="Leu-rich_rpt_typical-subtyp"/>
</dbReference>
<dbReference type="Pfam" id="PF20530">
    <property type="entry name" value="DUF6745"/>
    <property type="match status" value="1"/>
</dbReference>
<dbReference type="AlphaFoldDB" id="A0A2T1GIX4"/>
<dbReference type="Proteomes" id="UP000238937">
    <property type="component" value="Unassembled WGS sequence"/>
</dbReference>
<keyword evidence="5" id="KW-1185">Reference proteome</keyword>
<dbReference type="InterPro" id="IPR001611">
    <property type="entry name" value="Leu-rich_rpt"/>
</dbReference>
<feature type="domain" description="DUF6745" evidence="3">
    <location>
        <begin position="138"/>
        <end position="254"/>
    </location>
</feature>
<dbReference type="GO" id="GO:0005737">
    <property type="term" value="C:cytoplasm"/>
    <property type="evidence" value="ECO:0007669"/>
    <property type="project" value="TreeGrafter"/>
</dbReference>
<dbReference type="SMART" id="SM00364">
    <property type="entry name" value="LRR_BAC"/>
    <property type="match status" value="5"/>
</dbReference>
<protein>
    <recommendedName>
        <fullName evidence="3">DUF6745 domain-containing protein</fullName>
    </recommendedName>
</protein>
<reference evidence="4 5" key="1">
    <citation type="submission" date="2018-03" db="EMBL/GenBank/DDBJ databases">
        <title>The ancient ancestry and fast evolution of plastids.</title>
        <authorList>
            <person name="Moore K.R."/>
            <person name="Magnabosco C."/>
            <person name="Momper L."/>
            <person name="Gold D.A."/>
            <person name="Bosak T."/>
            <person name="Fournier G.P."/>
        </authorList>
    </citation>
    <scope>NUCLEOTIDE SEQUENCE [LARGE SCALE GENOMIC DNA]</scope>
    <source>
        <strain evidence="4 5">CCALA 037</strain>
    </source>
</reference>